<dbReference type="GO" id="GO:0005576">
    <property type="term" value="C:extracellular region"/>
    <property type="evidence" value="ECO:0007669"/>
    <property type="project" value="UniProtKB-SubCell"/>
</dbReference>
<evidence type="ECO:0000256" key="4">
    <source>
        <dbReference type="ARBA" id="ARBA00022729"/>
    </source>
</evidence>
<keyword evidence="4 8" id="KW-0732">Signal</keyword>
<evidence type="ECO:0000256" key="1">
    <source>
        <dbReference type="ARBA" id="ARBA00004613"/>
    </source>
</evidence>
<evidence type="ECO:0000256" key="6">
    <source>
        <dbReference type="ARBA" id="ARBA00023277"/>
    </source>
</evidence>
<accession>A0A9E5T1F3</accession>
<evidence type="ECO:0000256" key="5">
    <source>
        <dbReference type="ARBA" id="ARBA00022801"/>
    </source>
</evidence>
<dbReference type="SUPFAM" id="SSF53474">
    <property type="entry name" value="alpha/beta-Hydrolases"/>
    <property type="match status" value="1"/>
</dbReference>
<dbReference type="Proteomes" id="UP000787472">
    <property type="component" value="Unassembled WGS sequence"/>
</dbReference>
<keyword evidence="6" id="KW-0119">Carbohydrate metabolism</keyword>
<keyword evidence="10" id="KW-1185">Reference proteome</keyword>
<dbReference type="InterPro" id="IPR043595">
    <property type="entry name" value="FaeB/C/D"/>
</dbReference>
<dbReference type="GO" id="GO:0030600">
    <property type="term" value="F:feruloyl esterase activity"/>
    <property type="evidence" value="ECO:0007669"/>
    <property type="project" value="InterPro"/>
</dbReference>
<keyword evidence="5" id="KW-0378">Hydrolase</keyword>
<organism evidence="9 10">
    <name type="scientific">Pseudomaricurvus hydrocarbonicus</name>
    <dbReference type="NCBI Taxonomy" id="1470433"/>
    <lineage>
        <taxon>Bacteria</taxon>
        <taxon>Pseudomonadati</taxon>
        <taxon>Pseudomonadota</taxon>
        <taxon>Gammaproteobacteria</taxon>
        <taxon>Cellvibrionales</taxon>
        <taxon>Cellvibrionaceae</taxon>
        <taxon>Pseudomaricurvus</taxon>
    </lineage>
</organism>
<keyword evidence="2" id="KW-0964">Secreted</keyword>
<name>A0A9E5T1F3_9GAMM</name>
<gene>
    <name evidence="9" type="ORF">G8770_17610</name>
</gene>
<evidence type="ECO:0000256" key="7">
    <source>
        <dbReference type="ARBA" id="ARBA00023326"/>
    </source>
</evidence>
<evidence type="ECO:0000313" key="9">
    <source>
        <dbReference type="EMBL" id="NHO67365.1"/>
    </source>
</evidence>
<feature type="signal peptide" evidence="8">
    <location>
        <begin position="1"/>
        <end position="20"/>
    </location>
</feature>
<keyword evidence="3" id="KW-0858">Xylan degradation</keyword>
<evidence type="ECO:0000256" key="2">
    <source>
        <dbReference type="ARBA" id="ARBA00022525"/>
    </source>
</evidence>
<feature type="chain" id="PRO_5039271703" description="Polyhydroxybutyrate depolymerase" evidence="8">
    <location>
        <begin position="21"/>
        <end position="302"/>
    </location>
</feature>
<dbReference type="InterPro" id="IPR010126">
    <property type="entry name" value="Esterase_phb"/>
</dbReference>
<proteinExistence type="predicted"/>
<dbReference type="PANTHER" id="PTHR38050">
    <property type="match status" value="1"/>
</dbReference>
<dbReference type="RefSeq" id="WP_167189917.1">
    <property type="nucleotide sequence ID" value="NZ_JAAONZ010000016.1"/>
</dbReference>
<dbReference type="Pfam" id="PF10503">
    <property type="entry name" value="Esterase_PHB"/>
    <property type="match status" value="1"/>
</dbReference>
<dbReference type="EMBL" id="JAAONZ010000016">
    <property type="protein sequence ID" value="NHO67365.1"/>
    <property type="molecule type" value="Genomic_DNA"/>
</dbReference>
<dbReference type="GO" id="GO:0045493">
    <property type="term" value="P:xylan catabolic process"/>
    <property type="evidence" value="ECO:0007669"/>
    <property type="project" value="UniProtKB-KW"/>
</dbReference>
<evidence type="ECO:0000313" key="10">
    <source>
        <dbReference type="Proteomes" id="UP000787472"/>
    </source>
</evidence>
<comment type="caution">
    <text evidence="9">The sequence shown here is derived from an EMBL/GenBank/DDBJ whole genome shotgun (WGS) entry which is preliminary data.</text>
</comment>
<evidence type="ECO:0008006" key="11">
    <source>
        <dbReference type="Google" id="ProtNLM"/>
    </source>
</evidence>
<dbReference type="AlphaFoldDB" id="A0A9E5T1F3"/>
<keyword evidence="7" id="KW-0624">Polysaccharide degradation</keyword>
<reference evidence="9" key="1">
    <citation type="submission" date="2020-03" db="EMBL/GenBank/DDBJ databases">
        <authorList>
            <person name="Guo F."/>
        </authorList>
    </citation>
    <scope>NUCLEOTIDE SEQUENCE</scope>
    <source>
        <strain evidence="9">JCM 30134</strain>
    </source>
</reference>
<protein>
    <recommendedName>
        <fullName evidence="11">Polyhydroxybutyrate depolymerase</fullName>
    </recommendedName>
</protein>
<dbReference type="Gene3D" id="3.40.50.1820">
    <property type="entry name" value="alpha/beta hydrolase"/>
    <property type="match status" value="1"/>
</dbReference>
<evidence type="ECO:0000256" key="8">
    <source>
        <dbReference type="SAM" id="SignalP"/>
    </source>
</evidence>
<sequence>MPMYLVTILAVISMMNLALAKQSHADTLNHTIVDGIKRQWYERVPSSYDDRNPIPVVINFHGSGASPVIQSEISNFEPLSEAEGFLLVLPKAEYQKHSTGKVTWNVNSDPSGVDDVKFIRQLIDAIQEKYLIDPARIYATGFSGGARMISRLACDLSSKIAAIAPVAGLQYAEGCQPQRPVPVITFHGTQDHVNHYTHQTDSPTYWHIGIPQAVAYWRQNNRCKNAPIRELVTKTVDRISYSECDNGAEVILYRSSLAGHTWPGSPAADIAAKYGMGDTDKDLPAAHLIWKFFERHPLSVNP</sequence>
<evidence type="ECO:0000256" key="3">
    <source>
        <dbReference type="ARBA" id="ARBA00022651"/>
    </source>
</evidence>
<comment type="subcellular location">
    <subcellularLocation>
        <location evidence="1">Secreted</location>
    </subcellularLocation>
</comment>
<dbReference type="InterPro" id="IPR029058">
    <property type="entry name" value="AB_hydrolase_fold"/>
</dbReference>
<dbReference type="PANTHER" id="PTHR38050:SF2">
    <property type="entry name" value="FERULOYL ESTERASE C-RELATED"/>
    <property type="match status" value="1"/>
</dbReference>